<dbReference type="KEGG" id="psco:LY89DRAFT_72783"/>
<proteinExistence type="predicted"/>
<keyword evidence="1" id="KW-0472">Membrane</keyword>
<feature type="transmembrane region" description="Helical" evidence="1">
    <location>
        <begin position="233"/>
        <end position="252"/>
    </location>
</feature>
<evidence type="ECO:0000313" key="3">
    <source>
        <dbReference type="Proteomes" id="UP000070700"/>
    </source>
</evidence>
<name>A0A194XAE2_MOLSC</name>
<dbReference type="AlphaFoldDB" id="A0A194XAE2"/>
<evidence type="ECO:0000313" key="2">
    <source>
        <dbReference type="EMBL" id="KUJ17143.1"/>
    </source>
</evidence>
<accession>A0A194XAE2</accession>
<feature type="transmembrane region" description="Helical" evidence="1">
    <location>
        <begin position="306"/>
        <end position="323"/>
    </location>
</feature>
<feature type="transmembrane region" description="Helical" evidence="1">
    <location>
        <begin position="142"/>
        <end position="172"/>
    </location>
</feature>
<evidence type="ECO:0000256" key="1">
    <source>
        <dbReference type="SAM" id="Phobius"/>
    </source>
</evidence>
<gene>
    <name evidence="2" type="ORF">LY89DRAFT_72783</name>
</gene>
<keyword evidence="3" id="KW-1185">Reference proteome</keyword>
<organism evidence="2 3">
    <name type="scientific">Mollisia scopiformis</name>
    <name type="common">Conifer needle endophyte fungus</name>
    <name type="synonym">Phialocephala scopiformis</name>
    <dbReference type="NCBI Taxonomy" id="149040"/>
    <lineage>
        <taxon>Eukaryota</taxon>
        <taxon>Fungi</taxon>
        <taxon>Dikarya</taxon>
        <taxon>Ascomycota</taxon>
        <taxon>Pezizomycotina</taxon>
        <taxon>Leotiomycetes</taxon>
        <taxon>Helotiales</taxon>
        <taxon>Mollisiaceae</taxon>
        <taxon>Mollisia</taxon>
    </lineage>
</organism>
<dbReference type="EMBL" id="KQ947415">
    <property type="protein sequence ID" value="KUJ17143.1"/>
    <property type="molecule type" value="Genomic_DNA"/>
</dbReference>
<dbReference type="GeneID" id="28828925"/>
<dbReference type="InParanoid" id="A0A194XAE2"/>
<protein>
    <submittedName>
        <fullName evidence="2">Uncharacterized protein</fullName>
    </submittedName>
</protein>
<keyword evidence="1" id="KW-1133">Transmembrane helix</keyword>
<keyword evidence="1" id="KW-0812">Transmembrane</keyword>
<reference evidence="2 3" key="1">
    <citation type="submission" date="2015-10" db="EMBL/GenBank/DDBJ databases">
        <title>Full genome of DAOMC 229536 Phialocephala scopiformis, a fungal endophyte of spruce producing the potent anti-insectan compound rugulosin.</title>
        <authorList>
            <consortium name="DOE Joint Genome Institute"/>
            <person name="Walker A.K."/>
            <person name="Frasz S.L."/>
            <person name="Seifert K.A."/>
            <person name="Miller J.D."/>
            <person name="Mondo S.J."/>
            <person name="Labutti K."/>
            <person name="Lipzen A."/>
            <person name="Dockter R."/>
            <person name="Kennedy M."/>
            <person name="Grigoriev I.V."/>
            <person name="Spatafora J.W."/>
        </authorList>
    </citation>
    <scope>NUCLEOTIDE SEQUENCE [LARGE SCALE GENOMIC DNA]</scope>
    <source>
        <strain evidence="2 3">CBS 120377</strain>
    </source>
</reference>
<dbReference type="Proteomes" id="UP000070700">
    <property type="component" value="Unassembled WGS sequence"/>
</dbReference>
<dbReference type="RefSeq" id="XP_018071498.1">
    <property type="nucleotide sequence ID" value="XM_018219199.1"/>
</dbReference>
<sequence length="476" mass="52553">MLAALRSSATSASASFSSSISFATEPPSSTEAVALVSPLACGAGGMLPLAAAASSASSRSTSFWAFSMFCSVLAIMSRNDDQYGRTYSLSLGLLVRLPEIELLLSGCQSFRDFSSSHRRLNLESDAIFEDRRWAVEFGARSWSWRLCCFLGVFALLAFLSTGASKVIFLFLLDNLHAFDTRIIDSSLGGGCELRRGLEGCFLRGVRRVQESHQRLSTTDLIQVGLVACLSKHLLSTLLSLLLVVLVVLRLLALPESLTSFKFVLLDRTVLLEVVVLDLLDRTVLLLLLILQLCTFVPESVDALECIILLSLNCIKLALDLVVFLRQGLRLRIFQLVAKSLKLLLLFIDLLLTVLKASETLTLFAQVRDLSQILLLLDDLHITAVDLLLQSVDLTIQFIDILIVNSTASYFLLSDKVLNLLVLRFYLVEDLVTTGLSCTLLLTDFLQLGEKFSATLSRRGIFILRLCEVKLALNFRL</sequence>